<dbReference type="InterPro" id="IPR017441">
    <property type="entry name" value="Protein_kinase_ATP_BS"/>
</dbReference>
<dbReference type="PROSITE" id="PS00107">
    <property type="entry name" value="PROTEIN_KINASE_ATP"/>
    <property type="match status" value="1"/>
</dbReference>
<comment type="similarity">
    <text evidence="8">Belongs to the protein kinase superfamily.</text>
</comment>
<sequence length="500" mass="56378">MRDELRRHQSLGQEEPQIKFNETPFDTVFEVGDELGSGQFAVVRKVVKKATGEEFAAKFIKKRRYATSRRGVTRANIEREVSVLRTVGGHSNVIELHEVYETPSDVILVLELVSGGELFDHVCARECLDEVEAAAFVRQILLGIKHLHSLHIVHLDIKPENVMLKRRGDSQVKLIDFGLSRLIPPGHVVKDMVGTPEFVAPEVVNYEALSPATDMWALGVVTYILLSGGSPFLGDTRDETFCNITGVNYHFTDSSQCSRNWLALTSRNLFIEDPRALRIQQQKRNNGRYDLDQGSYFKNTSACAKDFISRLFVRDVTRRATVDDCLRHPWIRGPDGDDVDLRKSSCISISHIHSFKQRQRWRVSQLEQRAVELVLVCNRVTRSVRLAISQATKMKRTIETRYDPNDMVTSSVLIAAEMGGVRELSELSMVRGFPNLSNKQKETAAHVAAGAGHIEALSFLNMKGAQLSAEDQRGFFNSEIFNSTHLPQKKKLRLTGNLMC</sequence>
<dbReference type="Pfam" id="PF00069">
    <property type="entry name" value="Pkinase"/>
    <property type="match status" value="1"/>
</dbReference>
<feature type="domain" description="Protein kinase" evidence="9">
    <location>
        <begin position="29"/>
        <end position="331"/>
    </location>
</feature>
<dbReference type="PANTHER" id="PTHR24342">
    <property type="entry name" value="SERINE/THREONINE-PROTEIN KINASE 17"/>
    <property type="match status" value="1"/>
</dbReference>
<evidence type="ECO:0000259" key="9">
    <source>
        <dbReference type="PROSITE" id="PS50011"/>
    </source>
</evidence>
<dbReference type="OrthoDB" id="504170at2759"/>
<dbReference type="InterPro" id="IPR002110">
    <property type="entry name" value="Ankyrin_rpt"/>
</dbReference>
<dbReference type="GO" id="GO:0004674">
    <property type="term" value="F:protein serine/threonine kinase activity"/>
    <property type="evidence" value="ECO:0007669"/>
    <property type="project" value="UniProtKB-KW"/>
</dbReference>
<keyword evidence="1 8" id="KW-0723">Serine/threonine-protein kinase</keyword>
<dbReference type="KEGG" id="nai:NECAME_01411"/>
<dbReference type="PROSITE" id="PS50011">
    <property type="entry name" value="PROTEIN_KINASE_DOM"/>
    <property type="match status" value="1"/>
</dbReference>
<dbReference type="InterPro" id="IPR011009">
    <property type="entry name" value="Kinase-like_dom_sf"/>
</dbReference>
<dbReference type="Gene3D" id="1.10.510.10">
    <property type="entry name" value="Transferase(Phosphotransferase) domain 1"/>
    <property type="match status" value="1"/>
</dbReference>
<dbReference type="InterPro" id="IPR008271">
    <property type="entry name" value="Ser/Thr_kinase_AS"/>
</dbReference>
<evidence type="ECO:0000256" key="8">
    <source>
        <dbReference type="RuleBase" id="RU000304"/>
    </source>
</evidence>
<keyword evidence="4 10" id="KW-0418">Kinase</keyword>
<keyword evidence="11" id="KW-1185">Reference proteome</keyword>
<dbReference type="PROSITE" id="PS00108">
    <property type="entry name" value="PROTEIN_KINASE_ST"/>
    <property type="match status" value="1"/>
</dbReference>
<dbReference type="GO" id="GO:0035556">
    <property type="term" value="P:intracellular signal transduction"/>
    <property type="evidence" value="ECO:0007669"/>
    <property type="project" value="TreeGrafter"/>
</dbReference>
<evidence type="ECO:0000256" key="1">
    <source>
        <dbReference type="ARBA" id="ARBA00022527"/>
    </source>
</evidence>
<name>W2TTW3_NECAM</name>
<dbReference type="AlphaFoldDB" id="W2TTW3"/>
<dbReference type="Proteomes" id="UP000053676">
    <property type="component" value="Unassembled WGS sequence"/>
</dbReference>
<dbReference type="InterPro" id="IPR000719">
    <property type="entry name" value="Prot_kinase_dom"/>
</dbReference>
<dbReference type="OMA" id="YIIMELF"/>
<dbReference type="SMART" id="SM00220">
    <property type="entry name" value="S_TKc"/>
    <property type="match status" value="1"/>
</dbReference>
<feature type="repeat" description="ANK" evidence="6">
    <location>
        <begin position="440"/>
        <end position="472"/>
    </location>
</feature>
<gene>
    <name evidence="10" type="ORF">NECAME_01411</name>
</gene>
<keyword evidence="5 7" id="KW-0067">ATP-binding</keyword>
<reference evidence="11" key="1">
    <citation type="journal article" date="2014" name="Nat. Genet.">
        <title>Genome of the human hookworm Necator americanus.</title>
        <authorList>
            <person name="Tang Y.T."/>
            <person name="Gao X."/>
            <person name="Rosa B.A."/>
            <person name="Abubucker S."/>
            <person name="Hallsworth-Pepin K."/>
            <person name="Martin J."/>
            <person name="Tyagi R."/>
            <person name="Heizer E."/>
            <person name="Zhang X."/>
            <person name="Bhonagiri-Palsikar V."/>
            <person name="Minx P."/>
            <person name="Warren W.C."/>
            <person name="Wang Q."/>
            <person name="Zhan B."/>
            <person name="Hotez P.J."/>
            <person name="Sternberg P.W."/>
            <person name="Dougall A."/>
            <person name="Gaze S.T."/>
            <person name="Mulvenna J."/>
            <person name="Sotillo J."/>
            <person name="Ranganathan S."/>
            <person name="Rabelo E.M."/>
            <person name="Wilson R.K."/>
            <person name="Felgner P.L."/>
            <person name="Bethony J."/>
            <person name="Hawdon J.M."/>
            <person name="Gasser R.B."/>
            <person name="Loukas A."/>
            <person name="Mitreva M."/>
        </authorList>
    </citation>
    <scope>NUCLEOTIDE SEQUENCE [LARGE SCALE GENOMIC DNA]</scope>
</reference>
<evidence type="ECO:0000256" key="3">
    <source>
        <dbReference type="ARBA" id="ARBA00022741"/>
    </source>
</evidence>
<evidence type="ECO:0000313" key="10">
    <source>
        <dbReference type="EMBL" id="ETN85520.1"/>
    </source>
</evidence>
<dbReference type="Gene3D" id="3.30.200.20">
    <property type="entry name" value="Phosphorylase Kinase, domain 1"/>
    <property type="match status" value="1"/>
</dbReference>
<dbReference type="InterPro" id="IPR036770">
    <property type="entry name" value="Ankyrin_rpt-contain_sf"/>
</dbReference>
<dbReference type="EMBL" id="KI657713">
    <property type="protein sequence ID" value="ETN85520.1"/>
    <property type="molecule type" value="Genomic_DNA"/>
</dbReference>
<evidence type="ECO:0000256" key="7">
    <source>
        <dbReference type="PROSITE-ProRule" id="PRU10141"/>
    </source>
</evidence>
<proteinExistence type="inferred from homology"/>
<evidence type="ECO:0000256" key="6">
    <source>
        <dbReference type="PROSITE-ProRule" id="PRU00023"/>
    </source>
</evidence>
<dbReference type="STRING" id="51031.W2TTW3"/>
<dbReference type="FunFam" id="3.30.200.20:FF:000866">
    <property type="entry name" value="Death-associated protein kinase dapk-1"/>
    <property type="match status" value="1"/>
</dbReference>
<dbReference type="PANTHER" id="PTHR24342:SF14">
    <property type="entry name" value="DEATH-ASSOCIATED PROTEIN KINASE DAPK-1"/>
    <property type="match status" value="1"/>
</dbReference>
<organism evidence="10 11">
    <name type="scientific">Necator americanus</name>
    <name type="common">Human hookworm</name>
    <dbReference type="NCBI Taxonomy" id="51031"/>
    <lineage>
        <taxon>Eukaryota</taxon>
        <taxon>Metazoa</taxon>
        <taxon>Ecdysozoa</taxon>
        <taxon>Nematoda</taxon>
        <taxon>Chromadorea</taxon>
        <taxon>Rhabditida</taxon>
        <taxon>Rhabditina</taxon>
        <taxon>Rhabditomorpha</taxon>
        <taxon>Strongyloidea</taxon>
        <taxon>Ancylostomatidae</taxon>
        <taxon>Bunostominae</taxon>
        <taxon>Necator</taxon>
    </lineage>
</organism>
<dbReference type="GO" id="GO:0005524">
    <property type="term" value="F:ATP binding"/>
    <property type="evidence" value="ECO:0007669"/>
    <property type="project" value="UniProtKB-UniRule"/>
</dbReference>
<feature type="binding site" evidence="7">
    <location>
        <position position="62"/>
    </location>
    <ligand>
        <name>ATP</name>
        <dbReference type="ChEBI" id="CHEBI:30616"/>
    </ligand>
</feature>
<keyword evidence="2" id="KW-0808">Transferase</keyword>
<evidence type="ECO:0000256" key="4">
    <source>
        <dbReference type="ARBA" id="ARBA00022777"/>
    </source>
</evidence>
<keyword evidence="6" id="KW-0040">ANK repeat</keyword>
<evidence type="ECO:0000256" key="5">
    <source>
        <dbReference type="ARBA" id="ARBA00022840"/>
    </source>
</evidence>
<protein>
    <submittedName>
        <fullName evidence="10">Kinase domain protein</fullName>
    </submittedName>
</protein>
<dbReference type="Gene3D" id="1.25.40.20">
    <property type="entry name" value="Ankyrin repeat-containing domain"/>
    <property type="match status" value="1"/>
</dbReference>
<dbReference type="SUPFAM" id="SSF56112">
    <property type="entry name" value="Protein kinase-like (PK-like)"/>
    <property type="match status" value="1"/>
</dbReference>
<dbReference type="GO" id="GO:0005634">
    <property type="term" value="C:nucleus"/>
    <property type="evidence" value="ECO:0007669"/>
    <property type="project" value="TreeGrafter"/>
</dbReference>
<keyword evidence="3 7" id="KW-0547">Nucleotide-binding</keyword>
<dbReference type="PROSITE" id="PS50088">
    <property type="entry name" value="ANK_REPEAT"/>
    <property type="match status" value="1"/>
</dbReference>
<dbReference type="GO" id="GO:0043065">
    <property type="term" value="P:positive regulation of apoptotic process"/>
    <property type="evidence" value="ECO:0007669"/>
    <property type="project" value="TreeGrafter"/>
</dbReference>
<evidence type="ECO:0000313" key="11">
    <source>
        <dbReference type="Proteomes" id="UP000053676"/>
    </source>
</evidence>
<accession>W2TTW3</accession>
<evidence type="ECO:0000256" key="2">
    <source>
        <dbReference type="ARBA" id="ARBA00022679"/>
    </source>
</evidence>